<gene>
    <name evidence="2" type="ORF">Cpa01nite_18330</name>
</gene>
<feature type="region of interest" description="Disordered" evidence="1">
    <location>
        <begin position="79"/>
        <end position="100"/>
    </location>
</feature>
<evidence type="ECO:0000313" key="2">
    <source>
        <dbReference type="EMBL" id="GIG36452.1"/>
    </source>
</evidence>
<name>A0A919PE24_9CELL</name>
<comment type="caution">
    <text evidence="2">The sequence shown here is derived from an EMBL/GenBank/DDBJ whole genome shotgun (WGS) entry which is preliminary data.</text>
</comment>
<dbReference type="Proteomes" id="UP000642125">
    <property type="component" value="Unassembled WGS sequence"/>
</dbReference>
<dbReference type="RefSeq" id="WP_203668476.1">
    <property type="nucleotide sequence ID" value="NZ_BONO01000012.1"/>
</dbReference>
<keyword evidence="3" id="KW-1185">Reference proteome</keyword>
<dbReference type="AlphaFoldDB" id="A0A919PE24"/>
<reference evidence="2" key="1">
    <citation type="submission" date="2021-01" db="EMBL/GenBank/DDBJ databases">
        <title>Whole genome shotgun sequence of Cellulomonas pakistanensis NBRC 110800.</title>
        <authorList>
            <person name="Komaki H."/>
            <person name="Tamura T."/>
        </authorList>
    </citation>
    <scope>NUCLEOTIDE SEQUENCE</scope>
    <source>
        <strain evidence="2">NBRC 110800</strain>
    </source>
</reference>
<sequence length="100" mass="9852">MSGLDIDRAAATQMAQKYRNAAEDLESALGGLPASVDGGIASGVLADIVSTLAQNAADLAVLSRVMGGVIDATVSDATATDDSVSESFGGLTLPGEEAAP</sequence>
<evidence type="ECO:0000256" key="1">
    <source>
        <dbReference type="SAM" id="MobiDB-lite"/>
    </source>
</evidence>
<organism evidence="2 3">
    <name type="scientific">Cellulomonas pakistanensis</name>
    <dbReference type="NCBI Taxonomy" id="992287"/>
    <lineage>
        <taxon>Bacteria</taxon>
        <taxon>Bacillati</taxon>
        <taxon>Actinomycetota</taxon>
        <taxon>Actinomycetes</taxon>
        <taxon>Micrococcales</taxon>
        <taxon>Cellulomonadaceae</taxon>
        <taxon>Cellulomonas</taxon>
    </lineage>
</organism>
<evidence type="ECO:0000313" key="3">
    <source>
        <dbReference type="Proteomes" id="UP000642125"/>
    </source>
</evidence>
<dbReference type="EMBL" id="BONO01000012">
    <property type="protein sequence ID" value="GIG36452.1"/>
    <property type="molecule type" value="Genomic_DNA"/>
</dbReference>
<accession>A0A919PE24</accession>
<protein>
    <submittedName>
        <fullName evidence="2">Uncharacterized protein</fullName>
    </submittedName>
</protein>
<proteinExistence type="predicted"/>